<evidence type="ECO:0000313" key="2">
    <source>
        <dbReference type="Proteomes" id="UP001056535"/>
    </source>
</evidence>
<dbReference type="RefSeq" id="WP_252622106.1">
    <property type="nucleotide sequence ID" value="NZ_CP099490.1"/>
</dbReference>
<proteinExistence type="predicted"/>
<gene>
    <name evidence="1" type="ORF">NF557_04670</name>
</gene>
<name>A0ABY4YKX6_9MICO</name>
<protein>
    <submittedName>
        <fullName evidence="1">Uncharacterized protein</fullName>
    </submittedName>
</protein>
<accession>A0ABY4YKX6</accession>
<organism evidence="1 2">
    <name type="scientific">Ornithinimicrobium cryptoxanthini</name>
    <dbReference type="NCBI Taxonomy" id="2934161"/>
    <lineage>
        <taxon>Bacteria</taxon>
        <taxon>Bacillati</taxon>
        <taxon>Actinomycetota</taxon>
        <taxon>Actinomycetes</taxon>
        <taxon>Micrococcales</taxon>
        <taxon>Ornithinimicrobiaceae</taxon>
        <taxon>Ornithinimicrobium</taxon>
    </lineage>
</organism>
<dbReference type="EMBL" id="CP099490">
    <property type="protein sequence ID" value="USQ77211.1"/>
    <property type="molecule type" value="Genomic_DNA"/>
</dbReference>
<dbReference type="Proteomes" id="UP001056535">
    <property type="component" value="Chromosome"/>
</dbReference>
<evidence type="ECO:0000313" key="1">
    <source>
        <dbReference type="EMBL" id="USQ77211.1"/>
    </source>
</evidence>
<keyword evidence="2" id="KW-1185">Reference proteome</keyword>
<reference evidence="1" key="1">
    <citation type="submission" date="2022-06" db="EMBL/GenBank/DDBJ databases">
        <title>Ornithinimicrobium JY.X270.</title>
        <authorList>
            <person name="Huang Y."/>
        </authorList>
    </citation>
    <scope>NUCLEOTIDE SEQUENCE</scope>
    <source>
        <strain evidence="1">JY.X270</strain>
    </source>
</reference>
<sequence>MNLAQAMQQIVPPIQTLKQRSLHQPGGETTMSPSLIALRDDRVIATVTAPRLQAVVSCAQTFAIGLAPQMLVIAAQVNLPAREVRDELAAQEEGEGIAYTLFTADKEASLAVQRYAVRDGQVVFSPPERGRPDDRTLMDELAKAMSQEPLDPAKVARKDEAAAAASAGQDAAPNFIPVAQGRIAIDAGTVKAAYGKVQGIGGTALYVAADGAEATRMLAAGLPQECLLS</sequence>